<accession>A0A6P8L6Y3</accession>
<dbReference type="Pfam" id="PF04078">
    <property type="entry name" value="Rcd1"/>
    <property type="match status" value="1"/>
</dbReference>
<comment type="similarity">
    <text evidence="2">Belongs to the CNOT9 family.</text>
</comment>
<dbReference type="GO" id="GO:0006402">
    <property type="term" value="P:mRNA catabolic process"/>
    <property type="evidence" value="ECO:0007669"/>
    <property type="project" value="InterPro"/>
</dbReference>
<dbReference type="Gene3D" id="1.25.10.10">
    <property type="entry name" value="Leucine-rich Repeat Variant"/>
    <property type="match status" value="1"/>
</dbReference>
<dbReference type="Proteomes" id="UP000515162">
    <property type="component" value="Chromosome 2L"/>
</dbReference>
<evidence type="ECO:0000313" key="5">
    <source>
        <dbReference type="Proteomes" id="UP000515162"/>
    </source>
</evidence>
<protein>
    <recommendedName>
        <fullName evidence="3">CCR4-NOT transcription complex subunit 9</fullName>
    </recommendedName>
    <alternativeName>
        <fullName evidence="4">Cell differentiation protein RQCD1 homolog</fullName>
    </alternativeName>
</protein>
<sequence>MSEEPIPVMSPQRQAEREKLYQLIIELAYPATREVALLELSKKNDPDLAPMLWNSFGTSYTLLQEVVNVYPFISNPILNANQSNRVCYALTLLQCVAAHPGTRPAFLRGQIPVYVYPFISTTFKSKPFVQLRLNSLGVIGALAETDDTEAISFLLTSEVVPLCLSNMLKGSKLTKSAAILILEKILLNKTGLTYICETHDRFSRVAITLGKMTIRMMKYPWFRVLKHVVRCYLLLTENELARSALRVCLPDQLRDGTFSSAMQHDTCTKQWLKTLLKNLEPRAPAVMLQVVESPQGS</sequence>
<gene>
    <name evidence="6" type="primary">LOC117150808</name>
</gene>
<dbReference type="InterPro" id="IPR011989">
    <property type="entry name" value="ARM-like"/>
</dbReference>
<evidence type="ECO:0000256" key="3">
    <source>
        <dbReference type="ARBA" id="ARBA00014171"/>
    </source>
</evidence>
<evidence type="ECO:0000256" key="2">
    <source>
        <dbReference type="ARBA" id="ARBA00006385"/>
    </source>
</evidence>
<evidence type="ECO:0000256" key="4">
    <source>
        <dbReference type="ARBA" id="ARBA00030283"/>
    </source>
</evidence>
<evidence type="ECO:0000313" key="6">
    <source>
        <dbReference type="RefSeq" id="XP_033173757.1"/>
    </source>
</evidence>
<dbReference type="FunFam" id="1.25.10.10:FF:000661">
    <property type="entry name" value="Cell differentiation family, Rcd1-like containing protein"/>
    <property type="match status" value="1"/>
</dbReference>
<organism evidence="5 6">
    <name type="scientific">Drosophila mauritiana</name>
    <name type="common">Fruit fly</name>
    <dbReference type="NCBI Taxonomy" id="7226"/>
    <lineage>
        <taxon>Eukaryota</taxon>
        <taxon>Metazoa</taxon>
        <taxon>Ecdysozoa</taxon>
        <taxon>Arthropoda</taxon>
        <taxon>Hexapoda</taxon>
        <taxon>Insecta</taxon>
        <taxon>Pterygota</taxon>
        <taxon>Neoptera</taxon>
        <taxon>Endopterygota</taxon>
        <taxon>Diptera</taxon>
        <taxon>Brachycera</taxon>
        <taxon>Muscomorpha</taxon>
        <taxon>Ephydroidea</taxon>
        <taxon>Drosophilidae</taxon>
        <taxon>Drosophila</taxon>
        <taxon>Sophophora</taxon>
    </lineage>
</organism>
<dbReference type="SUPFAM" id="SSF48371">
    <property type="entry name" value="ARM repeat"/>
    <property type="match status" value="1"/>
</dbReference>
<dbReference type="GO" id="GO:0030014">
    <property type="term" value="C:CCR4-NOT complex"/>
    <property type="evidence" value="ECO:0007669"/>
    <property type="project" value="InterPro"/>
</dbReference>
<reference evidence="6" key="1">
    <citation type="submission" date="2025-08" db="UniProtKB">
        <authorList>
            <consortium name="RefSeq"/>
        </authorList>
    </citation>
    <scope>IDENTIFICATION</scope>
    <source>
        <strain evidence="6">Mau12</strain>
        <tissue evidence="6">Whole Body</tissue>
    </source>
</reference>
<dbReference type="PANTHER" id="PTHR12262">
    <property type="entry name" value="CCR4-NOT TRANSCRIPTION COMPLEX SUBUNIT 9"/>
    <property type="match status" value="1"/>
</dbReference>
<dbReference type="AlphaFoldDB" id="A0A6P8L6Y3"/>
<dbReference type="RefSeq" id="XP_033173757.1">
    <property type="nucleotide sequence ID" value="XM_033317866.1"/>
</dbReference>
<dbReference type="InterPro" id="IPR007216">
    <property type="entry name" value="CNOT9"/>
</dbReference>
<keyword evidence="5" id="KW-1185">Reference proteome</keyword>
<dbReference type="InterPro" id="IPR016024">
    <property type="entry name" value="ARM-type_fold"/>
</dbReference>
<evidence type="ECO:0000256" key="1">
    <source>
        <dbReference type="ARBA" id="ARBA00004201"/>
    </source>
</evidence>
<name>A0A6P8L6Y3_DROMA</name>
<comment type="subcellular location">
    <subcellularLocation>
        <location evidence="1">Cytoplasm</location>
        <location evidence="1">P-body</location>
    </subcellularLocation>
</comment>
<proteinExistence type="inferred from homology"/>
<dbReference type="GO" id="GO:0000932">
    <property type="term" value="C:P-body"/>
    <property type="evidence" value="ECO:0007669"/>
    <property type="project" value="UniProtKB-SubCell"/>
</dbReference>
<dbReference type="GeneID" id="117150808"/>